<protein>
    <submittedName>
        <fullName evidence="2">Uncharacterized protein</fullName>
    </submittedName>
</protein>
<accession>A0ABS5Y041</accession>
<sequence length="68" mass="7415">MDKRQLKQSAVTDFMQSLEQLNELLGDDIESEALEEEATAPAFGGANPHGAIKPKPQQPQSPQEPETP</sequence>
<feature type="compositionally biased region" description="Acidic residues" evidence="1">
    <location>
        <begin position="27"/>
        <end position="38"/>
    </location>
</feature>
<keyword evidence="3" id="KW-1185">Reference proteome</keyword>
<dbReference type="Proteomes" id="UP001196661">
    <property type="component" value="Unassembled WGS sequence"/>
</dbReference>
<feature type="region of interest" description="Disordered" evidence="1">
    <location>
        <begin position="27"/>
        <end position="68"/>
    </location>
</feature>
<reference evidence="2 3" key="1">
    <citation type="journal article" date="2021" name="Mar. Drugs">
        <title>Genome Reduction and Secondary Metabolism of the Marine Sponge-Associated Cyanobacterium Leptothoe.</title>
        <authorList>
            <person name="Konstantinou D."/>
            <person name="Popin R.V."/>
            <person name="Fewer D.P."/>
            <person name="Sivonen K."/>
            <person name="Gkelis S."/>
        </authorList>
    </citation>
    <scope>NUCLEOTIDE SEQUENCE [LARGE SCALE GENOMIC DNA]</scope>
    <source>
        <strain evidence="2 3">TAU-MAC 1615</strain>
    </source>
</reference>
<name>A0ABS5Y041_9CYAN</name>
<proteinExistence type="predicted"/>
<gene>
    <name evidence="2" type="ORF">IXB28_03235</name>
</gene>
<feature type="compositionally biased region" description="Low complexity" evidence="1">
    <location>
        <begin position="53"/>
        <end position="68"/>
    </location>
</feature>
<dbReference type="EMBL" id="JADOER010000004">
    <property type="protein sequence ID" value="MBT9311207.1"/>
    <property type="molecule type" value="Genomic_DNA"/>
</dbReference>
<dbReference type="RefSeq" id="WP_215617105.1">
    <property type="nucleotide sequence ID" value="NZ_JADOER010000004.1"/>
</dbReference>
<evidence type="ECO:0000313" key="2">
    <source>
        <dbReference type="EMBL" id="MBT9311207.1"/>
    </source>
</evidence>
<organism evidence="2 3">
    <name type="scientific">Leptothoe kymatousa TAU-MAC 1615</name>
    <dbReference type="NCBI Taxonomy" id="2364775"/>
    <lineage>
        <taxon>Bacteria</taxon>
        <taxon>Bacillati</taxon>
        <taxon>Cyanobacteriota</taxon>
        <taxon>Cyanophyceae</taxon>
        <taxon>Nodosilineales</taxon>
        <taxon>Cymatolegaceae</taxon>
        <taxon>Leptothoe</taxon>
        <taxon>Leptothoe kymatousa</taxon>
    </lineage>
</organism>
<comment type="caution">
    <text evidence="2">The sequence shown here is derived from an EMBL/GenBank/DDBJ whole genome shotgun (WGS) entry which is preliminary data.</text>
</comment>
<evidence type="ECO:0000256" key="1">
    <source>
        <dbReference type="SAM" id="MobiDB-lite"/>
    </source>
</evidence>
<evidence type="ECO:0000313" key="3">
    <source>
        <dbReference type="Proteomes" id="UP001196661"/>
    </source>
</evidence>